<dbReference type="EMBL" id="UGXH01000003">
    <property type="protein sequence ID" value="SUG55127.1"/>
    <property type="molecule type" value="Genomic_DNA"/>
</dbReference>
<organism evidence="4 5">
    <name type="scientific">Salmonella diarizonae</name>
    <dbReference type="NCBI Taxonomy" id="59204"/>
    <lineage>
        <taxon>Bacteria</taxon>
        <taxon>Pseudomonadati</taxon>
        <taxon>Pseudomonadota</taxon>
        <taxon>Gammaproteobacteria</taxon>
        <taxon>Enterobacterales</taxon>
        <taxon>Enterobacteriaceae</taxon>
        <taxon>Salmonella</taxon>
    </lineage>
</organism>
<dbReference type="PANTHER" id="PTHR38033:SF1">
    <property type="entry name" value="DOTU FAMILY TYPE IV_VI SECRETION SYSTEM PROTEIN"/>
    <property type="match status" value="1"/>
</dbReference>
<feature type="domain" description="Type IV / VI secretion system DotU" evidence="1">
    <location>
        <begin position="28"/>
        <end position="226"/>
    </location>
</feature>
<dbReference type="EMBL" id="UGXH01000002">
    <property type="protein sequence ID" value="SUG53046.1"/>
    <property type="molecule type" value="Genomic_DNA"/>
</dbReference>
<reference evidence="4 5" key="1">
    <citation type="submission" date="2018-06" db="EMBL/GenBank/DDBJ databases">
        <authorList>
            <consortium name="Pathogen Informatics"/>
            <person name="Doyle S."/>
        </authorList>
    </citation>
    <scope>NUCLEOTIDE SEQUENCE [LARGE SCALE GENOMIC DNA]</scope>
    <source>
        <strain evidence="4 5">NCTC10060</strain>
    </source>
</reference>
<protein>
    <submittedName>
        <fullName evidence="4">Uncharacterized protein conserved in bacteria</fullName>
    </submittedName>
</protein>
<evidence type="ECO:0000313" key="2">
    <source>
        <dbReference type="EMBL" id="SUG53046.1"/>
    </source>
</evidence>
<gene>
    <name evidence="2" type="ORF">NCTC10060_00076</name>
    <name evidence="3" type="ORF">NCTC10060_02253</name>
    <name evidence="4" type="ORF">NCTC10060_03499</name>
</gene>
<proteinExistence type="predicted"/>
<evidence type="ECO:0000313" key="3">
    <source>
        <dbReference type="EMBL" id="SUG55127.1"/>
    </source>
</evidence>
<name>A0A379U1U2_SALDZ</name>
<dbReference type="Pfam" id="PF09850">
    <property type="entry name" value="DotU"/>
    <property type="match status" value="1"/>
</dbReference>
<dbReference type="Gene3D" id="1.25.40.590">
    <property type="entry name" value="Type IV / VI secretion system, DotU"/>
    <property type="match status" value="1"/>
</dbReference>
<dbReference type="InterPro" id="IPR017732">
    <property type="entry name" value="T4/T6SS_DotU"/>
</dbReference>
<dbReference type="EMBL" id="UGXH01000003">
    <property type="protein sequence ID" value="SUG56326.1"/>
    <property type="molecule type" value="Genomic_DNA"/>
</dbReference>
<accession>A0A379U1U2</accession>
<dbReference type="PANTHER" id="PTHR38033">
    <property type="entry name" value="MEMBRANE PROTEIN-RELATED"/>
    <property type="match status" value="1"/>
</dbReference>
<sequence length="242" mass="27235">MGCLIFDFSVSSASSHFPGCDNASVYIDSLLQDTYLFVMDIYHQPAQARDEALYHYAVMLVETVQEKLKAAKEHDDFINHVIYAQCAMMDDAVLNTASSLENSVWLHNPLQARFVMQMRAGEVMFERVRELLHQAAPDPRLLVLYQRLFGMGFSQRWSERLRDKMPDGRYKREYALESLNALVPAGGQPLSAPLVVERRPTVRGTLLHSRLAHIVLALLVTSALSAGLQVSLHHVLQMALPG</sequence>
<dbReference type="AlphaFoldDB" id="A0A379U1U2"/>
<evidence type="ECO:0000259" key="1">
    <source>
        <dbReference type="Pfam" id="PF09850"/>
    </source>
</evidence>
<dbReference type="Proteomes" id="UP000254633">
    <property type="component" value="Unassembled WGS sequence"/>
</dbReference>
<evidence type="ECO:0000313" key="4">
    <source>
        <dbReference type="EMBL" id="SUG56326.1"/>
    </source>
</evidence>
<evidence type="ECO:0000313" key="5">
    <source>
        <dbReference type="Proteomes" id="UP000254633"/>
    </source>
</evidence>
<dbReference type="InterPro" id="IPR038522">
    <property type="entry name" value="T4/T6SS_DotU_sf"/>
</dbReference>